<comment type="catalytic activity">
    <reaction evidence="8">
        <text>a 5,6-dihydrouridine in mRNA + NADP(+) = a uridine in mRNA + NADPH + H(+)</text>
        <dbReference type="Rhea" id="RHEA:69855"/>
        <dbReference type="Rhea" id="RHEA-COMP:14658"/>
        <dbReference type="Rhea" id="RHEA-COMP:17789"/>
        <dbReference type="ChEBI" id="CHEBI:15378"/>
        <dbReference type="ChEBI" id="CHEBI:57783"/>
        <dbReference type="ChEBI" id="CHEBI:58349"/>
        <dbReference type="ChEBI" id="CHEBI:65315"/>
        <dbReference type="ChEBI" id="CHEBI:74443"/>
    </reaction>
    <physiologicalReaction direction="right-to-left" evidence="8">
        <dbReference type="Rhea" id="RHEA:69857"/>
    </physiologicalReaction>
</comment>
<evidence type="ECO:0000256" key="3">
    <source>
        <dbReference type="ARBA" id="ARBA00022643"/>
    </source>
</evidence>
<dbReference type="InterPro" id="IPR035587">
    <property type="entry name" value="DUS-like_FMN-bd"/>
</dbReference>
<evidence type="ECO:0000256" key="6">
    <source>
        <dbReference type="ARBA" id="ARBA00023002"/>
    </source>
</evidence>
<gene>
    <name evidence="11" type="ORF">MKK02DRAFT_19192</name>
</gene>
<dbReference type="Pfam" id="PF01207">
    <property type="entry name" value="Dus"/>
    <property type="match status" value="1"/>
</dbReference>
<dbReference type="Proteomes" id="UP001164286">
    <property type="component" value="Unassembled WGS sequence"/>
</dbReference>
<dbReference type="InterPro" id="IPR018517">
    <property type="entry name" value="tRNA_hU_synthase_CS"/>
</dbReference>
<evidence type="ECO:0000256" key="7">
    <source>
        <dbReference type="ARBA" id="ARBA00048342"/>
    </source>
</evidence>
<evidence type="ECO:0000313" key="12">
    <source>
        <dbReference type="Proteomes" id="UP001164286"/>
    </source>
</evidence>
<comment type="catalytic activity">
    <reaction evidence="7">
        <text>a 5,6-dihydrouridine in mRNA + NAD(+) = a uridine in mRNA + NADH + H(+)</text>
        <dbReference type="Rhea" id="RHEA:69851"/>
        <dbReference type="Rhea" id="RHEA-COMP:14658"/>
        <dbReference type="Rhea" id="RHEA-COMP:17789"/>
        <dbReference type="ChEBI" id="CHEBI:15378"/>
        <dbReference type="ChEBI" id="CHEBI:57540"/>
        <dbReference type="ChEBI" id="CHEBI:57945"/>
        <dbReference type="ChEBI" id="CHEBI:65315"/>
        <dbReference type="ChEBI" id="CHEBI:74443"/>
    </reaction>
    <physiologicalReaction direction="right-to-left" evidence="7">
        <dbReference type="Rhea" id="RHEA:69853"/>
    </physiologicalReaction>
</comment>
<evidence type="ECO:0000256" key="1">
    <source>
        <dbReference type="ARBA" id="ARBA00001917"/>
    </source>
</evidence>
<accession>A0AA38HG91</accession>
<evidence type="ECO:0000256" key="9">
    <source>
        <dbReference type="SAM" id="MobiDB-lite"/>
    </source>
</evidence>
<dbReference type="GO" id="GO:0050660">
    <property type="term" value="F:flavin adenine dinucleotide binding"/>
    <property type="evidence" value="ECO:0007669"/>
    <property type="project" value="InterPro"/>
</dbReference>
<protein>
    <recommendedName>
        <fullName evidence="10">DUS-like FMN-binding domain-containing protein</fullName>
    </recommendedName>
</protein>
<dbReference type="PROSITE" id="PS01136">
    <property type="entry name" value="UPF0034"/>
    <property type="match status" value="1"/>
</dbReference>
<keyword evidence="12" id="KW-1185">Reference proteome</keyword>
<evidence type="ECO:0000256" key="8">
    <source>
        <dbReference type="ARBA" id="ARBA00049447"/>
    </source>
</evidence>
<dbReference type="GO" id="GO:0006397">
    <property type="term" value="P:mRNA processing"/>
    <property type="evidence" value="ECO:0007669"/>
    <property type="project" value="UniProtKB-KW"/>
</dbReference>
<evidence type="ECO:0000256" key="4">
    <source>
        <dbReference type="ARBA" id="ARBA00022664"/>
    </source>
</evidence>
<organism evidence="11 12">
    <name type="scientific">Dioszegia hungarica</name>
    <dbReference type="NCBI Taxonomy" id="4972"/>
    <lineage>
        <taxon>Eukaryota</taxon>
        <taxon>Fungi</taxon>
        <taxon>Dikarya</taxon>
        <taxon>Basidiomycota</taxon>
        <taxon>Agaricomycotina</taxon>
        <taxon>Tremellomycetes</taxon>
        <taxon>Tremellales</taxon>
        <taxon>Bulleribasidiaceae</taxon>
        <taxon>Dioszegia</taxon>
    </lineage>
</organism>
<dbReference type="SUPFAM" id="SSF51395">
    <property type="entry name" value="FMN-linked oxidoreductases"/>
    <property type="match status" value="1"/>
</dbReference>
<feature type="domain" description="DUS-like FMN-binding" evidence="10">
    <location>
        <begin position="146"/>
        <end position="351"/>
    </location>
</feature>
<evidence type="ECO:0000313" key="11">
    <source>
        <dbReference type="EMBL" id="KAI9639498.1"/>
    </source>
</evidence>
<dbReference type="RefSeq" id="XP_052949275.1">
    <property type="nucleotide sequence ID" value="XM_053086051.1"/>
</dbReference>
<keyword evidence="3" id="KW-0288">FMN</keyword>
<proteinExistence type="predicted"/>
<dbReference type="PANTHER" id="PTHR11082:SF31">
    <property type="entry name" value="TRNA-DIHYDROURIDINE(20A_20B) SYNTHASE [NAD(P)+]-LIKE"/>
    <property type="match status" value="1"/>
</dbReference>
<keyword evidence="5" id="KW-0819">tRNA processing</keyword>
<keyword evidence="2" id="KW-0285">Flavoprotein</keyword>
<evidence type="ECO:0000259" key="10">
    <source>
        <dbReference type="Pfam" id="PF01207"/>
    </source>
</evidence>
<dbReference type="GeneID" id="77725252"/>
<dbReference type="PANTHER" id="PTHR11082">
    <property type="entry name" value="TRNA-DIHYDROURIDINE SYNTHASE"/>
    <property type="match status" value="1"/>
</dbReference>
<name>A0AA38HG91_9TREE</name>
<reference evidence="11" key="1">
    <citation type="journal article" date="2022" name="G3 (Bethesda)">
        <title>High quality genome of the basidiomycete yeast Dioszegia hungarica PDD-24b-2 isolated from cloud water.</title>
        <authorList>
            <person name="Jarrige D."/>
            <person name="Haridas S."/>
            <person name="Bleykasten-Grosshans C."/>
            <person name="Joly M."/>
            <person name="Nadalig T."/>
            <person name="Sancelme M."/>
            <person name="Vuilleumier S."/>
            <person name="Grigoriev I.V."/>
            <person name="Amato P."/>
            <person name="Bringel F."/>
        </authorList>
    </citation>
    <scope>NUCLEOTIDE SEQUENCE</scope>
    <source>
        <strain evidence="11">PDD-24b-2</strain>
    </source>
</reference>
<comment type="caution">
    <text evidence="11">The sequence shown here is derived from an EMBL/GenBank/DDBJ whole genome shotgun (WGS) entry which is preliminary data.</text>
</comment>
<dbReference type="EMBL" id="JAKWFO010000001">
    <property type="protein sequence ID" value="KAI9639498.1"/>
    <property type="molecule type" value="Genomic_DNA"/>
</dbReference>
<dbReference type="GO" id="GO:0017150">
    <property type="term" value="F:tRNA dihydrouridine synthase activity"/>
    <property type="evidence" value="ECO:0007669"/>
    <property type="project" value="InterPro"/>
</dbReference>
<dbReference type="Gene3D" id="3.20.20.70">
    <property type="entry name" value="Aldolase class I"/>
    <property type="match status" value="1"/>
</dbReference>
<keyword evidence="4" id="KW-0507">mRNA processing</keyword>
<keyword evidence="6" id="KW-0560">Oxidoreductase</keyword>
<dbReference type="CDD" id="cd02801">
    <property type="entry name" value="DUS_like_FMN"/>
    <property type="match status" value="1"/>
</dbReference>
<comment type="cofactor">
    <cofactor evidence="1">
        <name>FMN</name>
        <dbReference type="ChEBI" id="CHEBI:58210"/>
    </cofactor>
</comment>
<feature type="region of interest" description="Disordered" evidence="9">
    <location>
        <begin position="68"/>
        <end position="136"/>
    </location>
</feature>
<evidence type="ECO:0000256" key="5">
    <source>
        <dbReference type="ARBA" id="ARBA00022694"/>
    </source>
</evidence>
<sequence>MSDLDSEQSWSGLPAAEVLTYAGLLEEFETVNVLAPLVRCSKLPFRHLTSLYETHVTHTPMILAEEFSRSQKARTSDFTTSREERGVFWMEPRRNGRRGGAVGADELDQPGPSRRRSQTCGSLPHNRLPPSPSPPTSSFRLVRGCLIAQFASPNGPSLADAAELISPYVDGLDLNCGCPQKWAYNEGIGCALLRKPELVGDMVRCVKDRMGWDFPVSVKIRIDPELRLTEQLVQTAIHAGVSHITIHGRNRHQASTEPVNLDGIKFAVECAKGEVPCVGNGDIWTMEECVKMRETGVRGVMGARGLLANPALFAGYEKTPDHAIEQFMSLTVDYGLIFPLFQKHMAYMLESRLARPQRAWFNQLPSTVAGIEYLKGTGLDFESKRGTVWDARRGRSAPSVPI</sequence>
<evidence type="ECO:0000256" key="2">
    <source>
        <dbReference type="ARBA" id="ARBA00022630"/>
    </source>
</evidence>
<feature type="compositionally biased region" description="Basic and acidic residues" evidence="9">
    <location>
        <begin position="80"/>
        <end position="94"/>
    </location>
</feature>
<dbReference type="InterPro" id="IPR013785">
    <property type="entry name" value="Aldolase_TIM"/>
</dbReference>
<dbReference type="AlphaFoldDB" id="A0AA38HG91"/>